<keyword evidence="7" id="KW-0472">Membrane</keyword>
<keyword evidence="5 7" id="KW-0378">Hydrolase</keyword>
<dbReference type="Pfam" id="PF10502">
    <property type="entry name" value="Peptidase_S26"/>
    <property type="match status" value="1"/>
</dbReference>
<feature type="active site" evidence="6">
    <location>
        <position position="35"/>
    </location>
</feature>
<evidence type="ECO:0000256" key="6">
    <source>
        <dbReference type="PIRSR" id="PIRSR600223-1"/>
    </source>
</evidence>
<dbReference type="EMBL" id="FZOJ01000020">
    <property type="protein sequence ID" value="SNS76135.1"/>
    <property type="molecule type" value="Genomic_DNA"/>
</dbReference>
<organism evidence="9 10">
    <name type="scientific">Anaerovirgula multivorans</name>
    <dbReference type="NCBI Taxonomy" id="312168"/>
    <lineage>
        <taxon>Bacteria</taxon>
        <taxon>Bacillati</taxon>
        <taxon>Bacillota</taxon>
        <taxon>Clostridia</taxon>
        <taxon>Peptostreptococcales</taxon>
        <taxon>Natronincolaceae</taxon>
        <taxon>Anaerovirgula</taxon>
    </lineage>
</organism>
<gene>
    <name evidence="9" type="ORF">SAMN05446037_102011</name>
</gene>
<dbReference type="SUPFAM" id="SSF51306">
    <property type="entry name" value="LexA/Signal peptidase"/>
    <property type="match status" value="1"/>
</dbReference>
<keyword evidence="10" id="KW-1185">Reference proteome</keyword>
<dbReference type="GO" id="GO:0006465">
    <property type="term" value="P:signal peptide processing"/>
    <property type="evidence" value="ECO:0007669"/>
    <property type="project" value="InterPro"/>
</dbReference>
<comment type="catalytic activity">
    <reaction evidence="1 7">
        <text>Cleavage of hydrophobic, N-terminal signal or leader sequences from secreted and periplasmic proteins.</text>
        <dbReference type="EC" id="3.4.21.89"/>
    </reaction>
</comment>
<dbReference type="GO" id="GO:0005886">
    <property type="term" value="C:plasma membrane"/>
    <property type="evidence" value="ECO:0007669"/>
    <property type="project" value="UniProtKB-SubCell"/>
</dbReference>
<protein>
    <recommendedName>
        <fullName evidence="4 7">Signal peptidase I</fullName>
        <ecNumber evidence="4 7">3.4.21.89</ecNumber>
    </recommendedName>
</protein>
<dbReference type="RefSeq" id="WP_089284063.1">
    <property type="nucleotide sequence ID" value="NZ_FZOJ01000020.1"/>
</dbReference>
<dbReference type="OrthoDB" id="9802919at2"/>
<dbReference type="CDD" id="cd06530">
    <property type="entry name" value="S26_SPase_I"/>
    <property type="match status" value="1"/>
</dbReference>
<evidence type="ECO:0000259" key="8">
    <source>
        <dbReference type="Pfam" id="PF10502"/>
    </source>
</evidence>
<dbReference type="GO" id="GO:0009003">
    <property type="term" value="F:signal peptidase activity"/>
    <property type="evidence" value="ECO:0007669"/>
    <property type="project" value="UniProtKB-EC"/>
</dbReference>
<dbReference type="EC" id="3.4.21.89" evidence="4 7"/>
<evidence type="ECO:0000313" key="10">
    <source>
        <dbReference type="Proteomes" id="UP000198304"/>
    </source>
</evidence>
<dbReference type="AlphaFoldDB" id="A0A239H4R7"/>
<keyword evidence="7" id="KW-0812">Transmembrane</keyword>
<keyword evidence="7" id="KW-0645">Protease</keyword>
<comment type="subcellular location">
    <subcellularLocation>
        <location evidence="2">Cell membrane</location>
        <topology evidence="2">Single-pass type II membrane protein</topology>
    </subcellularLocation>
    <subcellularLocation>
        <location evidence="7">Membrane</location>
        <topology evidence="7">Single-pass type II membrane protein</topology>
    </subcellularLocation>
</comment>
<evidence type="ECO:0000256" key="3">
    <source>
        <dbReference type="ARBA" id="ARBA00009370"/>
    </source>
</evidence>
<dbReference type="Gene3D" id="2.10.109.10">
    <property type="entry name" value="Umud Fragment, subunit A"/>
    <property type="match status" value="1"/>
</dbReference>
<feature type="transmembrane region" description="Helical" evidence="7">
    <location>
        <begin position="12"/>
        <end position="30"/>
    </location>
</feature>
<dbReference type="GO" id="GO:0004252">
    <property type="term" value="F:serine-type endopeptidase activity"/>
    <property type="evidence" value="ECO:0007669"/>
    <property type="project" value="InterPro"/>
</dbReference>
<proteinExistence type="inferred from homology"/>
<accession>A0A239H4R7</accession>
<dbReference type="InterPro" id="IPR019533">
    <property type="entry name" value="Peptidase_S26"/>
</dbReference>
<dbReference type="InterPro" id="IPR036286">
    <property type="entry name" value="LexA/Signal_pep-like_sf"/>
</dbReference>
<feature type="domain" description="Peptidase S26" evidence="8">
    <location>
        <begin position="6"/>
        <end position="163"/>
    </location>
</feature>
<name>A0A239H4R7_9FIRM</name>
<evidence type="ECO:0000256" key="2">
    <source>
        <dbReference type="ARBA" id="ARBA00004401"/>
    </source>
</evidence>
<dbReference type="NCBIfam" id="TIGR02227">
    <property type="entry name" value="sigpep_I_bact"/>
    <property type="match status" value="1"/>
</dbReference>
<keyword evidence="7" id="KW-1133">Transmembrane helix</keyword>
<evidence type="ECO:0000256" key="5">
    <source>
        <dbReference type="ARBA" id="ARBA00022801"/>
    </source>
</evidence>
<dbReference type="PANTHER" id="PTHR43390">
    <property type="entry name" value="SIGNAL PEPTIDASE I"/>
    <property type="match status" value="1"/>
</dbReference>
<evidence type="ECO:0000256" key="4">
    <source>
        <dbReference type="ARBA" id="ARBA00013208"/>
    </source>
</evidence>
<sequence>MKKEILEWIKTIILSLVIALVITTFIKPTIVKNYSMIPTLDENNFLIVNRLLYNLGTPKRGDIVVFKSPLKTATGKDKLLIKRVIALPGEEITISNGDVYIDGQHLEEPYLVDTYTEGNIDMVIPEGKIFAMGDNRRNSLDSRDDILGPIDIDDVVGKAFLRLYPFNRMGFLATDVALTSEYITALN</sequence>
<evidence type="ECO:0000256" key="7">
    <source>
        <dbReference type="RuleBase" id="RU362042"/>
    </source>
</evidence>
<dbReference type="PRINTS" id="PR00727">
    <property type="entry name" value="LEADERPTASE"/>
</dbReference>
<comment type="similarity">
    <text evidence="3 7">Belongs to the peptidase S26 family.</text>
</comment>
<dbReference type="PANTHER" id="PTHR43390:SF1">
    <property type="entry name" value="CHLOROPLAST PROCESSING PEPTIDASE"/>
    <property type="match status" value="1"/>
</dbReference>
<feature type="active site" evidence="6">
    <location>
        <position position="82"/>
    </location>
</feature>
<dbReference type="InterPro" id="IPR000223">
    <property type="entry name" value="Pept_S26A_signal_pept_1"/>
</dbReference>
<dbReference type="InterPro" id="IPR019757">
    <property type="entry name" value="Pept_S26A_signal_pept_1_Lys-AS"/>
</dbReference>
<dbReference type="Proteomes" id="UP000198304">
    <property type="component" value="Unassembled WGS sequence"/>
</dbReference>
<evidence type="ECO:0000256" key="1">
    <source>
        <dbReference type="ARBA" id="ARBA00000677"/>
    </source>
</evidence>
<dbReference type="PROSITE" id="PS00760">
    <property type="entry name" value="SPASE_I_2"/>
    <property type="match status" value="1"/>
</dbReference>
<evidence type="ECO:0000313" key="9">
    <source>
        <dbReference type="EMBL" id="SNS76135.1"/>
    </source>
</evidence>
<reference evidence="9 10" key="1">
    <citation type="submission" date="2017-06" db="EMBL/GenBank/DDBJ databases">
        <authorList>
            <person name="Kim H.J."/>
            <person name="Triplett B.A."/>
        </authorList>
    </citation>
    <scope>NUCLEOTIDE SEQUENCE [LARGE SCALE GENOMIC DNA]</scope>
    <source>
        <strain evidence="9 10">SCA</strain>
    </source>
</reference>